<name>A0A9X0D6Q6_9CNID</name>
<evidence type="ECO:0000313" key="2">
    <source>
        <dbReference type="EMBL" id="KAJ7388541.1"/>
    </source>
</evidence>
<protein>
    <submittedName>
        <fullName evidence="2">Uncharacterized protein</fullName>
    </submittedName>
</protein>
<gene>
    <name evidence="2" type="ORF">OS493_037059</name>
</gene>
<dbReference type="EMBL" id="MU825462">
    <property type="protein sequence ID" value="KAJ7388541.1"/>
    <property type="molecule type" value="Genomic_DNA"/>
</dbReference>
<evidence type="ECO:0000256" key="1">
    <source>
        <dbReference type="SAM" id="MobiDB-lite"/>
    </source>
</evidence>
<sequence>MPKTFQTSTKIISSFLKFVRIFTQREQLKTAFLKAHLFVKSKKMRDFYDVKISVSQCGKNGKTEIRDGVLFKRESSLDCLRGIVGYWFRFQTAKTRYIVKFSLWKTQIASQTSELLDETRIAVETSERKIPPRKLANRKQSHLPKQHSGEIASLPGRIQRKQSPRPVPTLCEQSHATDETSLPAEETTSCPLQGFHERCLHIRKILLPLRDDGEWDEFDRQAEHFLKEHAGDTDLHIVVVLEQGMASCYRNELRSAEQFIKKAMGMIPQASSTLVPLLKGRASYYLAGIYRRDELTLGRAQRCIDSAKKHLTNAAFIPDLDQAFLPYEEGCLLLEYAHNKPCVEEEAKRSFDRCIELCSRASNKDTNSLIVKKRDLALMKKAMLLLDCCTKSGREVRTINEDTLVEAKQCLDTIEINILEERPRFAQAQYHLVRSDQYFREGRLVDAEAHARIALDLSHKYRFYIEQTAEARLEYFNKLLNS</sequence>
<organism evidence="2 3">
    <name type="scientific">Desmophyllum pertusum</name>
    <dbReference type="NCBI Taxonomy" id="174260"/>
    <lineage>
        <taxon>Eukaryota</taxon>
        <taxon>Metazoa</taxon>
        <taxon>Cnidaria</taxon>
        <taxon>Anthozoa</taxon>
        <taxon>Hexacorallia</taxon>
        <taxon>Scleractinia</taxon>
        <taxon>Caryophylliina</taxon>
        <taxon>Caryophylliidae</taxon>
        <taxon>Desmophyllum</taxon>
    </lineage>
</organism>
<dbReference type="Proteomes" id="UP001163046">
    <property type="component" value="Unassembled WGS sequence"/>
</dbReference>
<feature type="region of interest" description="Disordered" evidence="1">
    <location>
        <begin position="133"/>
        <end position="186"/>
    </location>
</feature>
<proteinExistence type="predicted"/>
<evidence type="ECO:0000313" key="3">
    <source>
        <dbReference type="Proteomes" id="UP001163046"/>
    </source>
</evidence>
<dbReference type="AlphaFoldDB" id="A0A9X0D6Q6"/>
<keyword evidence="3" id="KW-1185">Reference proteome</keyword>
<accession>A0A9X0D6Q6</accession>
<reference evidence="2" key="1">
    <citation type="submission" date="2023-01" db="EMBL/GenBank/DDBJ databases">
        <title>Genome assembly of the deep-sea coral Lophelia pertusa.</title>
        <authorList>
            <person name="Herrera S."/>
            <person name="Cordes E."/>
        </authorList>
    </citation>
    <scope>NUCLEOTIDE SEQUENCE</scope>
    <source>
        <strain evidence="2">USNM1676648</strain>
        <tissue evidence="2">Polyp</tissue>
    </source>
</reference>
<feature type="compositionally biased region" description="Basic residues" evidence="1">
    <location>
        <begin position="133"/>
        <end position="145"/>
    </location>
</feature>
<comment type="caution">
    <text evidence="2">The sequence shown here is derived from an EMBL/GenBank/DDBJ whole genome shotgun (WGS) entry which is preliminary data.</text>
</comment>